<comment type="similarity">
    <text evidence="2">Belongs to the UVSSA family.</text>
</comment>
<feature type="compositionally biased region" description="Basic and acidic residues" evidence="10">
    <location>
        <begin position="441"/>
        <end position="455"/>
    </location>
</feature>
<evidence type="ECO:0000256" key="6">
    <source>
        <dbReference type="ARBA" id="ARBA00022771"/>
    </source>
</evidence>
<protein>
    <recommendedName>
        <fullName evidence="11">UV-stimulated scaffold protein A C-terminal domain-containing protein</fullName>
    </recommendedName>
</protein>
<feature type="compositionally biased region" description="Polar residues" evidence="10">
    <location>
        <begin position="378"/>
        <end position="390"/>
    </location>
</feature>
<comment type="caution">
    <text evidence="12">The sequence shown here is derived from an EMBL/GenBank/DDBJ whole genome shotgun (WGS) entry which is preliminary data.</text>
</comment>
<dbReference type="EMBL" id="MCGE01000008">
    <property type="protein sequence ID" value="ORZ18593.1"/>
    <property type="molecule type" value="Genomic_DNA"/>
</dbReference>
<sequence>MDNEAREVLESAVKQITETGEWILDKELLKTIKHHCKRSNVNVELTYDLIMAQLNKQQSQIRYSCLQLCEELFQRSHQFRKLMTDDLPTVIQLIVGVRDHILPPPAPVAAKLRQYAIALLKNWYQHYGEHLRPLGIAYDYLDHNGFLENEQRSLQAIHTQDREKSNKEARIKAIQERRFEQIKVDIAEHLDLIQESVKNMETCFEILIPKHTSEDSSLDFDALMRGDLEPSSLRKGEDYKDAIMSHGLGSNRYSITIDMSEENPVVDQVHESEENEVVYEQLREAYKVLETKQSKQVNDWINSLVRMEHIDKVEKESLIKRLIQAKNDISEVIRKVKLLGIELPPDRRRSSASGSQDAAQDDEFLDELFEDVELPDLQSSSEPSKNTIASSKLPPSHRIFPLSYEPGMTEDVTYSGGQVQQQNTASEANEDQKQQPSNNDIKGKGKQKAENSREDMLRRAPVVEWGEDLYYWDKKNVQFNTSGIEFSHRFMGTGEGTKEMPDHLLDDLRKRPIYYTSSTPTEIKACRYPLHNGGLCPRRDLVTCPFHGKIIPRDELGQPVSAPPESSTAPETTTASSSSLSSSSTRTLANARNESSSSAALWQEIEGDVMQQVGQDRIVPGRKKRQKKETKKSALIDVRKKIDTPYTRLEKKMDSRETRKMVDDALEYERSMKSRDRKASTWR</sequence>
<feature type="compositionally biased region" description="Polar residues" evidence="10">
    <location>
        <begin position="415"/>
        <end position="427"/>
    </location>
</feature>
<evidence type="ECO:0000256" key="3">
    <source>
        <dbReference type="ARBA" id="ARBA00022454"/>
    </source>
</evidence>
<feature type="compositionally biased region" description="Low complexity" evidence="10">
    <location>
        <begin position="563"/>
        <end position="595"/>
    </location>
</feature>
<evidence type="ECO:0000313" key="13">
    <source>
        <dbReference type="Proteomes" id="UP000193560"/>
    </source>
</evidence>
<keyword evidence="13" id="KW-1185">Reference proteome</keyword>
<feature type="region of interest" description="Disordered" evidence="10">
    <location>
        <begin position="552"/>
        <end position="595"/>
    </location>
</feature>
<evidence type="ECO:0000256" key="10">
    <source>
        <dbReference type="SAM" id="MobiDB-lite"/>
    </source>
</evidence>
<dbReference type="InterPro" id="IPR049431">
    <property type="entry name" value="UVSSA_C"/>
</dbReference>
<gene>
    <name evidence="12" type="ORF">BCR42DRAFT_411214</name>
</gene>
<keyword evidence="7" id="KW-0862">Zinc</keyword>
<keyword evidence="9" id="KW-0234">DNA repair</keyword>
<proteinExistence type="inferred from homology"/>
<dbReference type="Pfam" id="PF20867">
    <property type="entry name" value="UVSSA_N"/>
    <property type="match status" value="1"/>
</dbReference>
<evidence type="ECO:0000256" key="5">
    <source>
        <dbReference type="ARBA" id="ARBA00022763"/>
    </source>
</evidence>
<evidence type="ECO:0000256" key="8">
    <source>
        <dbReference type="ARBA" id="ARBA00023054"/>
    </source>
</evidence>
<keyword evidence="6" id="KW-0863">Zinc-finger</keyword>
<feature type="region of interest" description="Disordered" evidence="10">
    <location>
        <begin position="375"/>
        <end position="455"/>
    </location>
</feature>
<evidence type="ECO:0000256" key="4">
    <source>
        <dbReference type="ARBA" id="ARBA00022723"/>
    </source>
</evidence>
<name>A0A1X2ILE6_9FUNG</name>
<dbReference type="AlphaFoldDB" id="A0A1X2ILE6"/>
<dbReference type="GO" id="GO:0005694">
    <property type="term" value="C:chromosome"/>
    <property type="evidence" value="ECO:0007669"/>
    <property type="project" value="UniProtKB-SubCell"/>
</dbReference>
<feature type="region of interest" description="Disordered" evidence="10">
    <location>
        <begin position="616"/>
        <end position="636"/>
    </location>
</feature>
<dbReference type="PANTHER" id="PTHR28670:SF1">
    <property type="entry name" value="UV-STIMULATED SCAFFOLD PROTEIN A"/>
    <property type="match status" value="1"/>
</dbReference>
<dbReference type="PANTHER" id="PTHR28670">
    <property type="entry name" value="UV-STIMULATED SCAFFOLD PROTEIN A"/>
    <property type="match status" value="1"/>
</dbReference>
<accession>A0A1X2ILE6</accession>
<reference evidence="12 13" key="1">
    <citation type="submission" date="2016-07" db="EMBL/GenBank/DDBJ databases">
        <title>Pervasive Adenine N6-methylation of Active Genes in Fungi.</title>
        <authorList>
            <consortium name="DOE Joint Genome Institute"/>
            <person name="Mondo S.J."/>
            <person name="Dannebaum R.O."/>
            <person name="Kuo R.C."/>
            <person name="Labutti K."/>
            <person name="Haridas S."/>
            <person name="Kuo A."/>
            <person name="Salamov A."/>
            <person name="Ahrendt S.R."/>
            <person name="Lipzen A."/>
            <person name="Sullivan W."/>
            <person name="Andreopoulos W.B."/>
            <person name="Clum A."/>
            <person name="Lindquist E."/>
            <person name="Daum C."/>
            <person name="Ramamoorthy G.K."/>
            <person name="Gryganskyi A."/>
            <person name="Culley D."/>
            <person name="Magnuson J.K."/>
            <person name="James T.Y."/>
            <person name="O'Malley M.A."/>
            <person name="Stajich J.E."/>
            <person name="Spatafora J.W."/>
            <person name="Visel A."/>
            <person name="Grigoriev I.V."/>
        </authorList>
    </citation>
    <scope>NUCLEOTIDE SEQUENCE [LARGE SCALE GENOMIC DNA]</scope>
    <source>
        <strain evidence="12 13">NRRL 1336</strain>
    </source>
</reference>
<evidence type="ECO:0000256" key="9">
    <source>
        <dbReference type="ARBA" id="ARBA00023204"/>
    </source>
</evidence>
<dbReference type="GO" id="GO:0008270">
    <property type="term" value="F:zinc ion binding"/>
    <property type="evidence" value="ECO:0007669"/>
    <property type="project" value="UniProtKB-KW"/>
</dbReference>
<evidence type="ECO:0000256" key="7">
    <source>
        <dbReference type="ARBA" id="ARBA00022833"/>
    </source>
</evidence>
<keyword evidence="4" id="KW-0479">Metal-binding</keyword>
<organism evidence="12 13">
    <name type="scientific">Absidia repens</name>
    <dbReference type="NCBI Taxonomy" id="90262"/>
    <lineage>
        <taxon>Eukaryota</taxon>
        <taxon>Fungi</taxon>
        <taxon>Fungi incertae sedis</taxon>
        <taxon>Mucoromycota</taxon>
        <taxon>Mucoromycotina</taxon>
        <taxon>Mucoromycetes</taxon>
        <taxon>Mucorales</taxon>
        <taxon>Cunninghamellaceae</taxon>
        <taxon>Absidia</taxon>
    </lineage>
</organism>
<feature type="compositionally biased region" description="Basic residues" evidence="10">
    <location>
        <begin position="620"/>
        <end position="630"/>
    </location>
</feature>
<dbReference type="InterPro" id="IPR018610">
    <property type="entry name" value="UVSSA"/>
</dbReference>
<dbReference type="InterPro" id="IPR049408">
    <property type="entry name" value="UVSSA_N_a-solenoid_rpt"/>
</dbReference>
<feature type="domain" description="UV-stimulated scaffold protein A C-terminal" evidence="11">
    <location>
        <begin position="459"/>
        <end position="561"/>
    </location>
</feature>
<dbReference type="GO" id="GO:0000993">
    <property type="term" value="F:RNA polymerase II complex binding"/>
    <property type="evidence" value="ECO:0007669"/>
    <property type="project" value="TreeGrafter"/>
</dbReference>
<keyword evidence="3" id="KW-0158">Chromosome</keyword>
<evidence type="ECO:0000259" key="11">
    <source>
        <dbReference type="Pfam" id="PF09740"/>
    </source>
</evidence>
<dbReference type="GO" id="GO:0006283">
    <property type="term" value="P:transcription-coupled nucleotide-excision repair"/>
    <property type="evidence" value="ECO:0007669"/>
    <property type="project" value="TreeGrafter"/>
</dbReference>
<dbReference type="Proteomes" id="UP000193560">
    <property type="component" value="Unassembled WGS sequence"/>
</dbReference>
<comment type="subcellular location">
    <subcellularLocation>
        <location evidence="1">Chromosome</location>
    </subcellularLocation>
</comment>
<dbReference type="STRING" id="90262.A0A1X2ILE6"/>
<evidence type="ECO:0000256" key="1">
    <source>
        <dbReference type="ARBA" id="ARBA00004286"/>
    </source>
</evidence>
<keyword evidence="8" id="KW-0175">Coiled coil</keyword>
<evidence type="ECO:0000313" key="12">
    <source>
        <dbReference type="EMBL" id="ORZ18593.1"/>
    </source>
</evidence>
<evidence type="ECO:0000256" key="2">
    <source>
        <dbReference type="ARBA" id="ARBA00009240"/>
    </source>
</evidence>
<keyword evidence="5" id="KW-0227">DNA damage</keyword>
<dbReference type="OrthoDB" id="5594015at2759"/>
<dbReference type="GO" id="GO:0009411">
    <property type="term" value="P:response to UV"/>
    <property type="evidence" value="ECO:0007669"/>
    <property type="project" value="InterPro"/>
</dbReference>
<dbReference type="Pfam" id="PF09740">
    <property type="entry name" value="DUF2043"/>
    <property type="match status" value="1"/>
</dbReference>